<proteinExistence type="predicted"/>
<comment type="caution">
    <text evidence="1">The sequence shown here is derived from an EMBL/GenBank/DDBJ whole genome shotgun (WGS) entry which is preliminary data.</text>
</comment>
<dbReference type="EMBL" id="JAIWYP010000001">
    <property type="protein sequence ID" value="KAH3896119.1"/>
    <property type="molecule type" value="Genomic_DNA"/>
</dbReference>
<feature type="non-terminal residue" evidence="1">
    <location>
        <position position="65"/>
    </location>
</feature>
<accession>A0A9D4NMA1</accession>
<reference evidence="1" key="1">
    <citation type="journal article" date="2019" name="bioRxiv">
        <title>The Genome of the Zebra Mussel, Dreissena polymorpha: A Resource for Invasive Species Research.</title>
        <authorList>
            <person name="McCartney M.A."/>
            <person name="Auch B."/>
            <person name="Kono T."/>
            <person name="Mallez S."/>
            <person name="Zhang Y."/>
            <person name="Obille A."/>
            <person name="Becker A."/>
            <person name="Abrahante J.E."/>
            <person name="Garbe J."/>
            <person name="Badalamenti J.P."/>
            <person name="Herman A."/>
            <person name="Mangelson H."/>
            <person name="Liachko I."/>
            <person name="Sullivan S."/>
            <person name="Sone E.D."/>
            <person name="Koren S."/>
            <person name="Silverstein K.A.T."/>
            <person name="Beckman K.B."/>
            <person name="Gohl D.M."/>
        </authorList>
    </citation>
    <scope>NUCLEOTIDE SEQUENCE</scope>
    <source>
        <strain evidence="1">Duluth1</strain>
        <tissue evidence="1">Whole animal</tissue>
    </source>
</reference>
<keyword evidence="2" id="KW-1185">Reference proteome</keyword>
<reference evidence="1" key="2">
    <citation type="submission" date="2020-11" db="EMBL/GenBank/DDBJ databases">
        <authorList>
            <person name="McCartney M.A."/>
            <person name="Auch B."/>
            <person name="Kono T."/>
            <person name="Mallez S."/>
            <person name="Becker A."/>
            <person name="Gohl D.M."/>
            <person name="Silverstein K.A.T."/>
            <person name="Koren S."/>
            <person name="Bechman K.B."/>
            <person name="Herman A."/>
            <person name="Abrahante J.E."/>
            <person name="Garbe J."/>
        </authorList>
    </citation>
    <scope>NUCLEOTIDE SEQUENCE</scope>
    <source>
        <strain evidence="1">Duluth1</strain>
        <tissue evidence="1">Whole animal</tissue>
    </source>
</reference>
<protein>
    <submittedName>
        <fullName evidence="1">Uncharacterized protein</fullName>
    </submittedName>
</protein>
<sequence>MPTAYDAQRIAARVSVYHILTAEQRGIEPAAPGFYLQYVRTNCRYVRAANFPLEKALLLEKRDTL</sequence>
<gene>
    <name evidence="1" type="ORF">DPMN_020292</name>
</gene>
<name>A0A9D4NMA1_DREPO</name>
<dbReference type="AlphaFoldDB" id="A0A9D4NMA1"/>
<evidence type="ECO:0000313" key="2">
    <source>
        <dbReference type="Proteomes" id="UP000828390"/>
    </source>
</evidence>
<evidence type="ECO:0000313" key="1">
    <source>
        <dbReference type="EMBL" id="KAH3896119.1"/>
    </source>
</evidence>
<organism evidence="1 2">
    <name type="scientific">Dreissena polymorpha</name>
    <name type="common">Zebra mussel</name>
    <name type="synonym">Mytilus polymorpha</name>
    <dbReference type="NCBI Taxonomy" id="45954"/>
    <lineage>
        <taxon>Eukaryota</taxon>
        <taxon>Metazoa</taxon>
        <taxon>Spiralia</taxon>
        <taxon>Lophotrochozoa</taxon>
        <taxon>Mollusca</taxon>
        <taxon>Bivalvia</taxon>
        <taxon>Autobranchia</taxon>
        <taxon>Heteroconchia</taxon>
        <taxon>Euheterodonta</taxon>
        <taxon>Imparidentia</taxon>
        <taxon>Neoheterodontei</taxon>
        <taxon>Myida</taxon>
        <taxon>Dreissenoidea</taxon>
        <taxon>Dreissenidae</taxon>
        <taxon>Dreissena</taxon>
    </lineage>
</organism>
<dbReference type="Proteomes" id="UP000828390">
    <property type="component" value="Unassembled WGS sequence"/>
</dbReference>